<reference evidence="1 2" key="2">
    <citation type="submission" date="2018-11" db="EMBL/GenBank/DDBJ databases">
        <authorList>
            <consortium name="Pathogen Informatics"/>
        </authorList>
    </citation>
    <scope>NUCLEOTIDE SEQUENCE [LARGE SCALE GENOMIC DNA]</scope>
    <source>
        <strain evidence="1">Dakar</strain>
        <strain evidence="2">Dakar, Senegal</strain>
    </source>
</reference>
<reference evidence="3" key="1">
    <citation type="submission" date="2016-06" db="UniProtKB">
        <authorList>
            <consortium name="WormBaseParasite"/>
        </authorList>
    </citation>
    <scope>IDENTIFICATION</scope>
</reference>
<protein>
    <submittedName>
        <fullName evidence="3">Tat pathway signal protein</fullName>
    </submittedName>
</protein>
<dbReference type="Proteomes" id="UP000279833">
    <property type="component" value="Unassembled WGS sequence"/>
</dbReference>
<name>A0A183KH74_9TREM</name>
<evidence type="ECO:0000313" key="1">
    <source>
        <dbReference type="EMBL" id="VDP56211.1"/>
    </source>
</evidence>
<proteinExistence type="predicted"/>
<keyword evidence="2" id="KW-1185">Reference proteome</keyword>
<sequence>MDSWSKFRRKAISASVITTGASLFSQYREKSSTGYC</sequence>
<dbReference type="AlphaFoldDB" id="A0A183KH74"/>
<gene>
    <name evidence="1" type="ORF">SCUD_LOCUS14373</name>
</gene>
<organism evidence="3">
    <name type="scientific">Schistosoma curassoni</name>
    <dbReference type="NCBI Taxonomy" id="6186"/>
    <lineage>
        <taxon>Eukaryota</taxon>
        <taxon>Metazoa</taxon>
        <taxon>Spiralia</taxon>
        <taxon>Lophotrochozoa</taxon>
        <taxon>Platyhelminthes</taxon>
        <taxon>Trematoda</taxon>
        <taxon>Digenea</taxon>
        <taxon>Strigeidida</taxon>
        <taxon>Schistosomatoidea</taxon>
        <taxon>Schistosomatidae</taxon>
        <taxon>Schistosoma</taxon>
    </lineage>
</organism>
<accession>A0A183KH74</accession>
<dbReference type="WBParaSite" id="SCUD_0001437601-mRNA-1">
    <property type="protein sequence ID" value="SCUD_0001437601-mRNA-1"/>
    <property type="gene ID" value="SCUD_0001437601"/>
</dbReference>
<evidence type="ECO:0000313" key="2">
    <source>
        <dbReference type="Proteomes" id="UP000279833"/>
    </source>
</evidence>
<dbReference type="EMBL" id="UZAK01036655">
    <property type="protein sequence ID" value="VDP56211.1"/>
    <property type="molecule type" value="Genomic_DNA"/>
</dbReference>
<evidence type="ECO:0000313" key="3">
    <source>
        <dbReference type="WBParaSite" id="SCUD_0001437601-mRNA-1"/>
    </source>
</evidence>